<dbReference type="RefSeq" id="WP_090257606.1">
    <property type="nucleotide sequence ID" value="NZ_FOIR01000001.1"/>
</dbReference>
<comment type="similarity">
    <text evidence="1 7">Belongs to the DeoC/FbaB aldolase family. DeoC type 1 subfamily.</text>
</comment>
<evidence type="ECO:0000256" key="7">
    <source>
        <dbReference type="HAMAP-Rule" id="MF_00114"/>
    </source>
</evidence>
<gene>
    <name evidence="7" type="primary">deoC</name>
    <name evidence="8" type="ORF">SAMN05216290_1204</name>
</gene>
<dbReference type="Gene3D" id="3.20.20.70">
    <property type="entry name" value="Aldolase class I"/>
    <property type="match status" value="1"/>
</dbReference>
<dbReference type="SUPFAM" id="SSF51569">
    <property type="entry name" value="Aldolase"/>
    <property type="match status" value="1"/>
</dbReference>
<feature type="active site" description="Proton donor/acceptor" evidence="7">
    <location>
        <position position="89"/>
    </location>
</feature>
<protein>
    <recommendedName>
        <fullName evidence="7">Deoxyribose-phosphate aldolase</fullName>
        <shortName evidence="7">DERA</shortName>
        <ecNumber evidence="7">4.1.2.4</ecNumber>
    </recommendedName>
    <alternativeName>
        <fullName evidence="7">2-deoxy-D-ribose 5-phosphate aldolase</fullName>
    </alternativeName>
    <alternativeName>
        <fullName evidence="7">Phosphodeoxyriboaldolase</fullName>
        <shortName evidence="7">Deoxyriboaldolase</shortName>
    </alternativeName>
</protein>
<comment type="function">
    <text evidence="6 7">Catalyzes a reversible aldol reaction between acetaldehyde and D-glyceraldehyde 3-phosphate to generate 2-deoxy-D-ribose 5-phosphate.</text>
</comment>
<dbReference type="GO" id="GO:0006018">
    <property type="term" value="P:2-deoxyribose 1-phosphate catabolic process"/>
    <property type="evidence" value="ECO:0007669"/>
    <property type="project" value="UniProtKB-UniRule"/>
</dbReference>
<evidence type="ECO:0000256" key="6">
    <source>
        <dbReference type="ARBA" id="ARBA00056337"/>
    </source>
</evidence>
<evidence type="ECO:0000256" key="5">
    <source>
        <dbReference type="ARBA" id="ARBA00048791"/>
    </source>
</evidence>
<dbReference type="GO" id="GO:0016052">
    <property type="term" value="P:carbohydrate catabolic process"/>
    <property type="evidence" value="ECO:0007669"/>
    <property type="project" value="TreeGrafter"/>
</dbReference>
<dbReference type="InterPro" id="IPR002915">
    <property type="entry name" value="DeoC/FbaB/LacD_aldolase"/>
</dbReference>
<feature type="active site" description="Proton donor/acceptor" evidence="7">
    <location>
        <position position="181"/>
    </location>
</feature>
<evidence type="ECO:0000256" key="1">
    <source>
        <dbReference type="ARBA" id="ARBA00010936"/>
    </source>
</evidence>
<dbReference type="STRING" id="1267423.SAMN05216290_1204"/>
<comment type="pathway">
    <text evidence="7">Carbohydrate degradation; 2-deoxy-D-ribose 1-phosphate degradation; D-glyceraldehyde 3-phosphate and acetaldehyde from 2-deoxy-alpha-D-ribose 1-phosphate: step 2/2.</text>
</comment>
<comment type="catalytic activity">
    <reaction evidence="5 7">
        <text>2-deoxy-D-ribose 5-phosphate = D-glyceraldehyde 3-phosphate + acetaldehyde</text>
        <dbReference type="Rhea" id="RHEA:12821"/>
        <dbReference type="ChEBI" id="CHEBI:15343"/>
        <dbReference type="ChEBI" id="CHEBI:59776"/>
        <dbReference type="ChEBI" id="CHEBI:62877"/>
        <dbReference type="EC" id="4.1.2.4"/>
    </reaction>
</comment>
<evidence type="ECO:0000256" key="3">
    <source>
        <dbReference type="ARBA" id="ARBA00023239"/>
    </source>
</evidence>
<dbReference type="InterPro" id="IPR028581">
    <property type="entry name" value="DeoC_typeI"/>
</dbReference>
<proteinExistence type="inferred from homology"/>
<evidence type="ECO:0000256" key="2">
    <source>
        <dbReference type="ARBA" id="ARBA00022490"/>
    </source>
</evidence>
<evidence type="ECO:0000313" key="9">
    <source>
        <dbReference type="Proteomes" id="UP000199437"/>
    </source>
</evidence>
<dbReference type="GO" id="GO:0009264">
    <property type="term" value="P:deoxyribonucleotide catabolic process"/>
    <property type="evidence" value="ECO:0007669"/>
    <property type="project" value="UniProtKB-UniRule"/>
</dbReference>
<sequence length="219" mass="23704">MDINRYIEHTNLKPTLTDKDIDALVVEAKAYDFVGVCVPPFWVKKAAREIGDAPIQLVTVIGFPLGYQMTEAKIAEVEKALNDGANELDVVMNISAFKAGMPWAKIELAKCAKRIHDEGAMMKVILETAYLSEEEIIQATKMAVDAGTDFVKTSTGFAPEGAKVNHIKLMREHAPSNVGVKASGGIRTLADARAMIDAGADRIGASAGVAIMKEWNESR</sequence>
<evidence type="ECO:0000313" key="8">
    <source>
        <dbReference type="EMBL" id="SEW00851.1"/>
    </source>
</evidence>
<dbReference type="CDD" id="cd00959">
    <property type="entry name" value="DeoC"/>
    <property type="match status" value="1"/>
</dbReference>
<dbReference type="PANTHER" id="PTHR10889:SF1">
    <property type="entry name" value="DEOXYRIBOSE-PHOSPHATE ALDOLASE"/>
    <property type="match status" value="1"/>
</dbReference>
<dbReference type="AlphaFoldDB" id="A0A1I0NHQ7"/>
<name>A0A1I0NHQ7_9BACT</name>
<dbReference type="HAMAP" id="MF_00114">
    <property type="entry name" value="DeoC_type1"/>
    <property type="match status" value="1"/>
</dbReference>
<dbReference type="Proteomes" id="UP000199437">
    <property type="component" value="Unassembled WGS sequence"/>
</dbReference>
<dbReference type="NCBIfam" id="TIGR00126">
    <property type="entry name" value="deoC"/>
    <property type="match status" value="1"/>
</dbReference>
<keyword evidence="4 7" id="KW-0704">Schiff base</keyword>
<reference evidence="9" key="1">
    <citation type="submission" date="2016-10" db="EMBL/GenBank/DDBJ databases">
        <authorList>
            <person name="Varghese N."/>
            <person name="Submissions S."/>
        </authorList>
    </citation>
    <scope>NUCLEOTIDE SEQUENCE [LARGE SCALE GENOMIC DNA]</scope>
    <source>
        <strain evidence="9">CGMCC 1.12402</strain>
    </source>
</reference>
<dbReference type="OrthoDB" id="9778711at2"/>
<dbReference type="UniPathway" id="UPA00002">
    <property type="reaction ID" value="UER00468"/>
</dbReference>
<keyword evidence="3 7" id="KW-0456">Lyase</keyword>
<keyword evidence="2 7" id="KW-0963">Cytoplasm</keyword>
<accession>A0A1I0NHQ7</accession>
<feature type="active site" description="Schiff-base intermediate with acetaldehyde" evidence="7">
    <location>
        <position position="152"/>
    </location>
</feature>
<dbReference type="SMART" id="SM01133">
    <property type="entry name" value="DeoC"/>
    <property type="match status" value="1"/>
</dbReference>
<dbReference type="FunFam" id="3.20.20.70:FF:000044">
    <property type="entry name" value="Deoxyribose-phosphate aldolase"/>
    <property type="match status" value="1"/>
</dbReference>
<dbReference type="PANTHER" id="PTHR10889">
    <property type="entry name" value="DEOXYRIBOSE-PHOSPHATE ALDOLASE"/>
    <property type="match status" value="1"/>
</dbReference>
<dbReference type="EC" id="4.1.2.4" evidence="7"/>
<dbReference type="EMBL" id="FOIR01000001">
    <property type="protein sequence ID" value="SEW00851.1"/>
    <property type="molecule type" value="Genomic_DNA"/>
</dbReference>
<dbReference type="GO" id="GO:0004139">
    <property type="term" value="F:deoxyribose-phosphate aldolase activity"/>
    <property type="evidence" value="ECO:0007669"/>
    <property type="project" value="UniProtKB-UniRule"/>
</dbReference>
<keyword evidence="9" id="KW-1185">Reference proteome</keyword>
<dbReference type="GeneID" id="99985936"/>
<dbReference type="Pfam" id="PF01791">
    <property type="entry name" value="DeoC"/>
    <property type="match status" value="1"/>
</dbReference>
<dbReference type="InterPro" id="IPR011343">
    <property type="entry name" value="DeoC"/>
</dbReference>
<evidence type="ECO:0000256" key="4">
    <source>
        <dbReference type="ARBA" id="ARBA00023270"/>
    </source>
</evidence>
<dbReference type="PIRSF" id="PIRSF001357">
    <property type="entry name" value="DeoC"/>
    <property type="match status" value="1"/>
</dbReference>
<dbReference type="GO" id="GO:0005737">
    <property type="term" value="C:cytoplasm"/>
    <property type="evidence" value="ECO:0007669"/>
    <property type="project" value="UniProtKB-SubCell"/>
</dbReference>
<organism evidence="8 9">
    <name type="scientific">Roseivirga pacifica</name>
    <dbReference type="NCBI Taxonomy" id="1267423"/>
    <lineage>
        <taxon>Bacteria</taxon>
        <taxon>Pseudomonadati</taxon>
        <taxon>Bacteroidota</taxon>
        <taxon>Cytophagia</taxon>
        <taxon>Cytophagales</taxon>
        <taxon>Roseivirgaceae</taxon>
        <taxon>Roseivirga</taxon>
    </lineage>
</organism>
<comment type="subcellular location">
    <subcellularLocation>
        <location evidence="7">Cytoplasm</location>
    </subcellularLocation>
</comment>
<dbReference type="InterPro" id="IPR013785">
    <property type="entry name" value="Aldolase_TIM"/>
</dbReference>